<dbReference type="InterPro" id="IPR014729">
    <property type="entry name" value="Rossmann-like_a/b/a_fold"/>
</dbReference>
<feature type="binding site" evidence="15">
    <location>
        <begin position="29"/>
        <end position="36"/>
    </location>
    <ligand>
        <name>ATP</name>
        <dbReference type="ChEBI" id="CHEBI:30616"/>
    </ligand>
</feature>
<evidence type="ECO:0000256" key="5">
    <source>
        <dbReference type="ARBA" id="ARBA00022598"/>
    </source>
</evidence>
<sequence>MVRKIFQTNAELKDWLSEQNSAIIFIPTMGGLHPGHQYLIQKAKERKTKTNQIILVSIFVNPLQFSKGEDFHKYPRNINRDSELAFSAGADAIWAPDYDDVFPGGEDSHFKIEVPKTLHNRLCGAERKGHFDGVATVIIRLINIIKPKKLVLGEKDWQQLIIIRKLFQELSIPVKIESYATQRDQSGFAYSSRNSYLSDSERVNAQSLPNAIKEAKTEFEKGKVINLTKIASIFKENNLKIEYLKIVDPFSLKETENINRLCLLAVAVKCGSTRLIDHTFLMQRKPIIAIDGPAGAGKSTVTKEFAKKLGFIYLDTGAMYRAVTWLIISNSINPNDQAEIKNILKDSKLEFKNSSFVEQKIFINNIDVTEKIRSPQVTSMVSDIAKQQFVRELLTRKQQVIGNDGGLVAEGRDIGTAVFPDADLKIFLTASPKERAKRRALDLNKRGYEFSSIEDLEKEIKERDKNDSERKIAPLKKAQHAIELVTDGMNIEDVLKELIDIFRSKIPEEVWPTPNQ</sequence>
<comment type="catalytic activity">
    <reaction evidence="14 15">
        <text>CMP + ATP = CDP + ADP</text>
        <dbReference type="Rhea" id="RHEA:11600"/>
        <dbReference type="ChEBI" id="CHEBI:30616"/>
        <dbReference type="ChEBI" id="CHEBI:58069"/>
        <dbReference type="ChEBI" id="CHEBI:60377"/>
        <dbReference type="ChEBI" id="CHEBI:456216"/>
        <dbReference type="EC" id="2.7.4.25"/>
    </reaction>
</comment>
<dbReference type="PANTHER" id="PTHR21299:SF1">
    <property type="entry name" value="PANTOATE--BETA-ALANINE LIGASE"/>
    <property type="match status" value="1"/>
</dbReference>
<keyword evidence="5 15" id="KW-0436">Ligase</keyword>
<feature type="binding site" evidence="15">
    <location>
        <position position="159"/>
    </location>
    <ligand>
        <name>(R)-pantoate</name>
        <dbReference type="ChEBI" id="CHEBI:15980"/>
    </ligand>
</feature>
<dbReference type="CDD" id="cd02020">
    <property type="entry name" value="CMPK"/>
    <property type="match status" value="1"/>
</dbReference>
<dbReference type="GO" id="GO:0036431">
    <property type="term" value="F:dCMP kinase activity"/>
    <property type="evidence" value="ECO:0007669"/>
    <property type="project" value="InterPro"/>
</dbReference>
<dbReference type="Pfam" id="PF02569">
    <property type="entry name" value="Pantoate_ligase"/>
    <property type="match status" value="1"/>
</dbReference>
<keyword evidence="11 15" id="KW-0511">Multifunctional enzyme</keyword>
<dbReference type="InterPro" id="IPR003136">
    <property type="entry name" value="Cytidylate_kin"/>
</dbReference>
<evidence type="ECO:0000256" key="10">
    <source>
        <dbReference type="ARBA" id="ARBA00022840"/>
    </source>
</evidence>
<comment type="similarity">
    <text evidence="15">In the C-terminal section; belongs to the cytidylate kinase family. Type 1 subfamily.</text>
</comment>
<keyword evidence="8 15" id="KW-0547">Nucleotide-binding</keyword>
<dbReference type="NCBIfam" id="TIGR00018">
    <property type="entry name" value="panC"/>
    <property type="match status" value="1"/>
</dbReference>
<dbReference type="NCBIfam" id="TIGR00017">
    <property type="entry name" value="cmk"/>
    <property type="match status" value="1"/>
</dbReference>
<keyword evidence="9 15" id="KW-0418">Kinase</keyword>
<evidence type="ECO:0000256" key="14">
    <source>
        <dbReference type="ARBA" id="ARBA00048478"/>
    </source>
</evidence>
<dbReference type="GO" id="GO:0036430">
    <property type="term" value="F:CMP kinase activity"/>
    <property type="evidence" value="ECO:0007669"/>
    <property type="project" value="RHEA"/>
</dbReference>
<evidence type="ECO:0000256" key="15">
    <source>
        <dbReference type="HAMAP-Rule" id="MF_01349"/>
    </source>
</evidence>
<name>A0A0D5A3A1_PROMR</name>
<keyword evidence="7 15" id="KW-0808">Transferase</keyword>
<comment type="similarity">
    <text evidence="15">In the N-terminal section; belongs to the pantothenate synthetase family.</text>
</comment>
<evidence type="ECO:0000256" key="4">
    <source>
        <dbReference type="ARBA" id="ARBA00022490"/>
    </source>
</evidence>
<evidence type="ECO:0000256" key="2">
    <source>
        <dbReference type="ARBA" id="ARBA00009256"/>
    </source>
</evidence>
<feature type="active site" description="Proton donor" evidence="15">
    <location>
        <position position="36"/>
    </location>
</feature>
<dbReference type="HAMAP" id="MF_00158">
    <property type="entry name" value="PanC"/>
    <property type="match status" value="1"/>
</dbReference>
<dbReference type="EC" id="6.3.2.1" evidence="15"/>
<dbReference type="Gene3D" id="3.40.50.620">
    <property type="entry name" value="HUPs"/>
    <property type="match status" value="1"/>
</dbReference>
<comment type="similarity">
    <text evidence="2">Belongs to the pantothenate synthetase family.</text>
</comment>
<comment type="pathway">
    <text evidence="1 15">Cofactor biosynthesis; (R)-pantothenate biosynthesis; (R)-pantothenate from (R)-pantoate and beta-alanine: step 1/1.</text>
</comment>
<organism evidence="17">
    <name type="scientific">Prochlorococcus marinus str. P0902-H212</name>
    <dbReference type="NCBI Taxonomy" id="1620696"/>
    <lineage>
        <taxon>Bacteria</taxon>
        <taxon>Bacillati</taxon>
        <taxon>Cyanobacteriota</taxon>
        <taxon>Cyanophyceae</taxon>
        <taxon>Synechococcales</taxon>
        <taxon>Prochlorococcaceae</taxon>
        <taxon>Prochlorococcus</taxon>
    </lineage>
</organism>
<dbReference type="HAMAP" id="MF_01349">
    <property type="entry name" value="PanCY"/>
    <property type="match status" value="1"/>
</dbReference>
<evidence type="ECO:0000256" key="3">
    <source>
        <dbReference type="ARBA" id="ARBA00009427"/>
    </source>
</evidence>
<reference evidence="17" key="1">
    <citation type="submission" date="2014-06" db="EMBL/GenBank/DDBJ databases">
        <authorList>
            <person name="Berube P.M."/>
        </authorList>
    </citation>
    <scope>NUCLEOTIDE SEQUENCE</scope>
    <source>
        <strain evidence="17">P0902-H212</strain>
    </source>
</reference>
<dbReference type="GO" id="GO:0006220">
    <property type="term" value="P:pyrimidine nucleotide metabolic process"/>
    <property type="evidence" value="ECO:0007669"/>
    <property type="project" value="UniProtKB-UniRule"/>
</dbReference>
<evidence type="ECO:0000313" key="17">
    <source>
        <dbReference type="EMBL" id="AJW30765.1"/>
    </source>
</evidence>
<evidence type="ECO:0000256" key="12">
    <source>
        <dbReference type="ARBA" id="ARBA00047615"/>
    </source>
</evidence>
<dbReference type="GO" id="GO:0005829">
    <property type="term" value="C:cytosol"/>
    <property type="evidence" value="ECO:0007669"/>
    <property type="project" value="TreeGrafter"/>
</dbReference>
<keyword evidence="6 15" id="KW-0566">Pantothenate biosynthesis</keyword>
<keyword evidence="4 15" id="KW-0963">Cytoplasm</keyword>
<evidence type="ECO:0000256" key="1">
    <source>
        <dbReference type="ARBA" id="ARBA00004990"/>
    </source>
</evidence>
<comment type="catalytic activity">
    <reaction evidence="13 15">
        <text>(R)-pantoate + beta-alanine + ATP = (R)-pantothenate + AMP + diphosphate + H(+)</text>
        <dbReference type="Rhea" id="RHEA:10912"/>
        <dbReference type="ChEBI" id="CHEBI:15378"/>
        <dbReference type="ChEBI" id="CHEBI:15980"/>
        <dbReference type="ChEBI" id="CHEBI:29032"/>
        <dbReference type="ChEBI" id="CHEBI:30616"/>
        <dbReference type="ChEBI" id="CHEBI:33019"/>
        <dbReference type="ChEBI" id="CHEBI:57966"/>
        <dbReference type="ChEBI" id="CHEBI:456215"/>
        <dbReference type="EC" id="6.3.2.1"/>
    </reaction>
</comment>
<keyword evidence="10 15" id="KW-0067">ATP-binding</keyword>
<evidence type="ECO:0000259" key="16">
    <source>
        <dbReference type="Pfam" id="PF02224"/>
    </source>
</evidence>
<evidence type="ECO:0000256" key="13">
    <source>
        <dbReference type="ARBA" id="ARBA00048258"/>
    </source>
</evidence>
<comment type="caution">
    <text evidence="15">Lacks conserved residue(s) required for the propagation of feature annotation.</text>
</comment>
<feature type="binding site" evidence="15">
    <location>
        <position position="64"/>
    </location>
    <ligand>
        <name>beta-alanine</name>
        <dbReference type="ChEBI" id="CHEBI:57966"/>
    </ligand>
</feature>
<evidence type="ECO:0000256" key="8">
    <source>
        <dbReference type="ARBA" id="ARBA00022741"/>
    </source>
</evidence>
<accession>A0A0D5A3A1</accession>
<dbReference type="InterPro" id="IPR042176">
    <property type="entry name" value="Pantoate_ligase_C"/>
</dbReference>
<dbReference type="GO" id="GO:0015949">
    <property type="term" value="P:nucleobase-containing small molecule interconversion"/>
    <property type="evidence" value="ECO:0007669"/>
    <property type="project" value="TreeGrafter"/>
</dbReference>
<comment type="function">
    <text evidence="15">Catalyzes the condensation of pantoate with beta-alanine in an ATP-dependent reaction via a pantoyl-adenylate intermediate.</text>
</comment>
<comment type="function">
    <text evidence="15">Catalyzes the transfer of a phosphate group from ATP to either CMP or dCMP to form CDP or dCDP and ADP, respectively.</text>
</comment>
<evidence type="ECO:0000256" key="9">
    <source>
        <dbReference type="ARBA" id="ARBA00022777"/>
    </source>
</evidence>
<dbReference type="PANTHER" id="PTHR21299">
    <property type="entry name" value="CYTIDYLATE KINASE/PANTOATE-BETA-ALANINE LIGASE"/>
    <property type="match status" value="1"/>
</dbReference>
<protein>
    <recommendedName>
        <fullName evidence="15">Bifunctional pantoate ligase/cytidylate kinase</fullName>
    </recommendedName>
    <domain>
        <recommendedName>
            <fullName evidence="15">Pantothenate synthetase</fullName>
            <shortName evidence="15">PS</shortName>
            <ecNumber evidence="15">6.3.2.1</ecNumber>
        </recommendedName>
        <alternativeName>
            <fullName evidence="15">Pantoate--beta-alanine ligase</fullName>
        </alternativeName>
        <alternativeName>
            <fullName evidence="15">Pantoate-activating enzyme</fullName>
        </alternativeName>
    </domain>
    <domain>
        <recommendedName>
            <fullName evidence="15">Cytidylate kinase</fullName>
            <shortName evidence="15">CK</shortName>
            <ecNumber evidence="15">2.7.4.25</ecNumber>
        </recommendedName>
        <alternativeName>
            <fullName evidence="15">Cytidine monophosphate kinase</fullName>
            <shortName evidence="15">CMP kinase</shortName>
        </alternativeName>
    </domain>
</protein>
<gene>
    <name evidence="15" type="primary">panC/cmk</name>
    <name evidence="17" type="ORF">FA02_0502</name>
</gene>
<evidence type="ECO:0000256" key="7">
    <source>
        <dbReference type="ARBA" id="ARBA00022679"/>
    </source>
</evidence>
<dbReference type="UniPathway" id="UPA00028">
    <property type="reaction ID" value="UER00005"/>
</dbReference>
<dbReference type="AlphaFoldDB" id="A0A0D5A3A1"/>
<comment type="catalytic activity">
    <reaction evidence="12 15">
        <text>dCMP + ATP = dCDP + ADP</text>
        <dbReference type="Rhea" id="RHEA:25094"/>
        <dbReference type="ChEBI" id="CHEBI:30616"/>
        <dbReference type="ChEBI" id="CHEBI:57566"/>
        <dbReference type="ChEBI" id="CHEBI:58593"/>
        <dbReference type="ChEBI" id="CHEBI:456216"/>
        <dbReference type="EC" id="2.7.4.25"/>
    </reaction>
</comment>
<comment type="similarity">
    <text evidence="3">Belongs to the cytidylate kinase family. Type 1 subfamily.</text>
</comment>
<dbReference type="HAMAP" id="MF_00238">
    <property type="entry name" value="Cytidyl_kinase_type1"/>
    <property type="match status" value="1"/>
</dbReference>
<feature type="binding site" evidence="15">
    <location>
        <begin position="190"/>
        <end position="193"/>
    </location>
    <ligand>
        <name>ATP</name>
        <dbReference type="ChEBI" id="CHEBI:30616"/>
    </ligand>
</feature>
<evidence type="ECO:0000256" key="11">
    <source>
        <dbReference type="ARBA" id="ARBA00023268"/>
    </source>
</evidence>
<dbReference type="NCBIfam" id="NF010004">
    <property type="entry name" value="PRK13477.1"/>
    <property type="match status" value="1"/>
</dbReference>
<proteinExistence type="inferred from homology"/>
<dbReference type="InterPro" id="IPR024894">
    <property type="entry name" value="Pantoate_ligase/cytidylate_kin"/>
</dbReference>
<dbReference type="Gene3D" id="3.40.50.300">
    <property type="entry name" value="P-loop containing nucleotide triphosphate hydrolases"/>
    <property type="match status" value="1"/>
</dbReference>
<dbReference type="SUPFAM" id="SSF52374">
    <property type="entry name" value="Nucleotidylyl transferase"/>
    <property type="match status" value="1"/>
</dbReference>
<dbReference type="GO" id="GO:0004592">
    <property type="term" value="F:pantoate-beta-alanine ligase activity"/>
    <property type="evidence" value="ECO:0007669"/>
    <property type="project" value="UniProtKB-UniRule"/>
</dbReference>
<dbReference type="Gene3D" id="3.30.1300.10">
    <property type="entry name" value="Pantoate-beta-alanine ligase, C-terminal domain"/>
    <property type="match status" value="1"/>
</dbReference>
<dbReference type="GO" id="GO:0005524">
    <property type="term" value="F:ATP binding"/>
    <property type="evidence" value="ECO:0007669"/>
    <property type="project" value="UniProtKB-UniRule"/>
</dbReference>
<dbReference type="EC" id="2.7.4.25" evidence="15"/>
<evidence type="ECO:0000256" key="6">
    <source>
        <dbReference type="ARBA" id="ARBA00022655"/>
    </source>
</evidence>
<comment type="subcellular location">
    <subcellularLocation>
        <location evidence="15">Cytoplasm</location>
    </subcellularLocation>
</comment>
<feature type="region of interest" description="Cytidylate kinase" evidence="15">
    <location>
        <begin position="280"/>
        <end position="516"/>
    </location>
</feature>
<feature type="region of interest" description="Pantoate--beta-alanine ligase" evidence="15">
    <location>
        <begin position="1"/>
        <end position="279"/>
    </location>
</feature>
<dbReference type="EMBL" id="KJ947870">
    <property type="protein sequence ID" value="AJW30765.1"/>
    <property type="molecule type" value="Genomic_DNA"/>
</dbReference>
<dbReference type="InterPro" id="IPR003721">
    <property type="entry name" value="Pantoate_ligase"/>
</dbReference>
<dbReference type="InterPro" id="IPR027417">
    <property type="entry name" value="P-loop_NTPase"/>
</dbReference>
<feature type="binding site" evidence="15">
    <location>
        <begin position="153"/>
        <end position="156"/>
    </location>
    <ligand>
        <name>ATP</name>
        <dbReference type="ChEBI" id="CHEBI:30616"/>
    </ligand>
</feature>
<dbReference type="Pfam" id="PF02224">
    <property type="entry name" value="Cytidylate_kin"/>
    <property type="match status" value="1"/>
</dbReference>
<dbReference type="InterPro" id="IPR011994">
    <property type="entry name" value="Cytidylate_kinase_dom"/>
</dbReference>
<feature type="domain" description="Cytidylate kinase" evidence="16">
    <location>
        <begin position="288"/>
        <end position="503"/>
    </location>
</feature>
<dbReference type="GO" id="GO:0015940">
    <property type="term" value="P:pantothenate biosynthetic process"/>
    <property type="evidence" value="ECO:0007669"/>
    <property type="project" value="UniProtKB-UniRule"/>
</dbReference>
<dbReference type="SUPFAM" id="SSF52540">
    <property type="entry name" value="P-loop containing nucleoside triphosphate hydrolases"/>
    <property type="match status" value="1"/>
</dbReference>
<feature type="binding site" evidence="15">
    <location>
        <position position="64"/>
    </location>
    <ligand>
        <name>(R)-pantoate</name>
        <dbReference type="ChEBI" id="CHEBI:15980"/>
    </ligand>
</feature>